<keyword evidence="3" id="KW-0238">DNA-binding</keyword>
<dbReference type="PROSITE" id="PS50931">
    <property type="entry name" value="HTH_LYSR"/>
    <property type="match status" value="1"/>
</dbReference>
<evidence type="ECO:0000313" key="7">
    <source>
        <dbReference type="Proteomes" id="UP001056291"/>
    </source>
</evidence>
<dbReference type="Gene3D" id="3.40.190.10">
    <property type="entry name" value="Periplasmic binding protein-like II"/>
    <property type="match status" value="2"/>
</dbReference>
<dbReference type="InterPro" id="IPR005119">
    <property type="entry name" value="LysR_subst-bd"/>
</dbReference>
<evidence type="ECO:0000256" key="3">
    <source>
        <dbReference type="ARBA" id="ARBA00023125"/>
    </source>
</evidence>
<dbReference type="InterPro" id="IPR036390">
    <property type="entry name" value="WH_DNA-bd_sf"/>
</dbReference>
<dbReference type="EMBL" id="CP098747">
    <property type="protein sequence ID" value="USG62388.1"/>
    <property type="molecule type" value="Genomic_DNA"/>
</dbReference>
<dbReference type="RefSeq" id="WP_251936096.1">
    <property type="nucleotide sequence ID" value="NZ_CP098747.1"/>
</dbReference>
<comment type="similarity">
    <text evidence="1">Belongs to the LysR transcriptional regulatory family.</text>
</comment>
<organism evidence="6 7">
    <name type="scientific">Sneathiella marina</name>
    <dbReference type="NCBI Taxonomy" id="2950108"/>
    <lineage>
        <taxon>Bacteria</taxon>
        <taxon>Pseudomonadati</taxon>
        <taxon>Pseudomonadota</taxon>
        <taxon>Alphaproteobacteria</taxon>
        <taxon>Sneathiellales</taxon>
        <taxon>Sneathiellaceae</taxon>
        <taxon>Sneathiella</taxon>
    </lineage>
</organism>
<dbReference type="Pfam" id="PF03466">
    <property type="entry name" value="LysR_substrate"/>
    <property type="match status" value="1"/>
</dbReference>
<dbReference type="PANTHER" id="PTHR30537:SF26">
    <property type="entry name" value="GLYCINE CLEAVAGE SYSTEM TRANSCRIPTIONAL ACTIVATOR"/>
    <property type="match status" value="1"/>
</dbReference>
<dbReference type="PRINTS" id="PR00039">
    <property type="entry name" value="HTHLYSR"/>
</dbReference>
<dbReference type="SUPFAM" id="SSF53850">
    <property type="entry name" value="Periplasmic binding protein-like II"/>
    <property type="match status" value="1"/>
</dbReference>
<dbReference type="InterPro" id="IPR058163">
    <property type="entry name" value="LysR-type_TF_proteobact-type"/>
</dbReference>
<evidence type="ECO:0000259" key="5">
    <source>
        <dbReference type="PROSITE" id="PS50931"/>
    </source>
</evidence>
<dbReference type="PANTHER" id="PTHR30537">
    <property type="entry name" value="HTH-TYPE TRANSCRIPTIONAL REGULATOR"/>
    <property type="match status" value="1"/>
</dbReference>
<dbReference type="InterPro" id="IPR000847">
    <property type="entry name" value="LysR_HTH_N"/>
</dbReference>
<evidence type="ECO:0000313" key="6">
    <source>
        <dbReference type="EMBL" id="USG62388.1"/>
    </source>
</evidence>
<evidence type="ECO:0000256" key="4">
    <source>
        <dbReference type="ARBA" id="ARBA00023163"/>
    </source>
</evidence>
<dbReference type="Gene3D" id="1.10.10.10">
    <property type="entry name" value="Winged helix-like DNA-binding domain superfamily/Winged helix DNA-binding domain"/>
    <property type="match status" value="1"/>
</dbReference>
<dbReference type="Pfam" id="PF00126">
    <property type="entry name" value="HTH_1"/>
    <property type="match status" value="1"/>
</dbReference>
<keyword evidence="7" id="KW-1185">Reference proteome</keyword>
<keyword evidence="2" id="KW-0805">Transcription regulation</keyword>
<sequence>MRLPPLNALRSFEAAARQLSFSKAAEELYVTPAAVSHQVKALEDWLGVDLFKRLNRAVMLTDEGQSYVLGVREGLQLLSSATEKLMKQDAAGALHVDTMPSFAARWLLPRLSRFRDEHPDIDVRLSASDLLTDFDRNDVDIVVRYGNGNYPGLRVEKLLTEDVLFPVCSPSLLTGEHPLRTPEDLQFHTLLHDDMRIDWDTWLTVAGVENVDPKKGPSFNDSSMVLTAAMAGQGVALGRSTLAADDLIAGRLVRPFNQQPLKAGHAYYIVCPEEKADRPRIAAFRTWLMKEAAMDPGRFMSSSIEEVE</sequence>
<gene>
    <name evidence="6" type="ORF">NBZ79_05265</name>
</gene>
<dbReference type="Proteomes" id="UP001056291">
    <property type="component" value="Chromosome"/>
</dbReference>
<proteinExistence type="inferred from homology"/>
<accession>A0ABY4W5S1</accession>
<dbReference type="InterPro" id="IPR036388">
    <property type="entry name" value="WH-like_DNA-bd_sf"/>
</dbReference>
<keyword evidence="4" id="KW-0804">Transcription</keyword>
<protein>
    <submittedName>
        <fullName evidence="6">Transcriptional regulator GcvA</fullName>
    </submittedName>
</protein>
<dbReference type="NCBIfam" id="NF008352">
    <property type="entry name" value="PRK11139.1"/>
    <property type="match status" value="1"/>
</dbReference>
<dbReference type="CDD" id="cd08432">
    <property type="entry name" value="PBP2_GcdR_TrpI_HvrB_AmpR_like"/>
    <property type="match status" value="1"/>
</dbReference>
<evidence type="ECO:0000256" key="2">
    <source>
        <dbReference type="ARBA" id="ARBA00023015"/>
    </source>
</evidence>
<reference evidence="6" key="1">
    <citation type="submission" date="2022-06" db="EMBL/GenBank/DDBJ databases">
        <title>Sneathiella actinostolidae sp. nov., isolated from a sea anemonein the Western Pacific Ocean.</title>
        <authorList>
            <person name="Wei M.J."/>
        </authorList>
    </citation>
    <scope>NUCLEOTIDE SEQUENCE</scope>
    <source>
        <strain evidence="6">PHK-P5</strain>
    </source>
</reference>
<feature type="domain" description="HTH lysR-type" evidence="5">
    <location>
        <begin position="4"/>
        <end position="61"/>
    </location>
</feature>
<evidence type="ECO:0000256" key="1">
    <source>
        <dbReference type="ARBA" id="ARBA00009437"/>
    </source>
</evidence>
<dbReference type="SUPFAM" id="SSF46785">
    <property type="entry name" value="Winged helix' DNA-binding domain"/>
    <property type="match status" value="1"/>
</dbReference>
<name>A0ABY4W5S1_9PROT</name>